<organism evidence="1">
    <name type="scientific">viral metagenome</name>
    <dbReference type="NCBI Taxonomy" id="1070528"/>
    <lineage>
        <taxon>unclassified sequences</taxon>
        <taxon>metagenomes</taxon>
        <taxon>organismal metagenomes</taxon>
    </lineage>
</organism>
<accession>A0A6H1ZHU6</accession>
<evidence type="ECO:0000313" key="3">
    <source>
        <dbReference type="EMBL" id="QJA84275.1"/>
    </source>
</evidence>
<name>A0A6H1ZHU6_9ZZZZ</name>
<protein>
    <submittedName>
        <fullName evidence="1">Uncharacterized protein</fullName>
    </submittedName>
</protein>
<dbReference type="EMBL" id="MT144020">
    <property type="protein sequence ID" value="QJA46770.1"/>
    <property type="molecule type" value="Genomic_DNA"/>
</dbReference>
<dbReference type="AlphaFoldDB" id="A0A6H1ZHU6"/>
<reference evidence="1" key="1">
    <citation type="submission" date="2020-03" db="EMBL/GenBank/DDBJ databases">
        <title>The deep terrestrial virosphere.</title>
        <authorList>
            <person name="Holmfeldt K."/>
            <person name="Nilsson E."/>
            <person name="Simone D."/>
            <person name="Lopez-Fernandez M."/>
            <person name="Wu X."/>
            <person name="de Brujin I."/>
            <person name="Lundin D."/>
            <person name="Andersson A."/>
            <person name="Bertilsson S."/>
            <person name="Dopson M."/>
        </authorList>
    </citation>
    <scope>NUCLEOTIDE SEQUENCE</scope>
    <source>
        <strain evidence="3">MM415A00215</strain>
        <strain evidence="2">MM415B00223</strain>
        <strain evidence="1">TM448A00522</strain>
        <strain evidence="4">TM448B01741</strain>
    </source>
</reference>
<dbReference type="EMBL" id="MT142526">
    <property type="protein sequence ID" value="QJA84275.1"/>
    <property type="molecule type" value="Genomic_DNA"/>
</dbReference>
<sequence length="73" mass="8499">MTTFIEIPINSVSIIGDYGDSWKVRDNETPKRFRTRYFHRTVNGNFVAIDKEKVLGCNPNTFIYIINQITTEV</sequence>
<gene>
    <name evidence="3" type="ORF">MM415A00215_0069</name>
    <name evidence="2" type="ORF">MM415B00223_0047</name>
    <name evidence="1" type="ORF">TM448A00522_0040</name>
    <name evidence="4" type="ORF">TM448B01741_0001</name>
</gene>
<proteinExistence type="predicted"/>
<evidence type="ECO:0000313" key="2">
    <source>
        <dbReference type="EMBL" id="QJA67460.1"/>
    </source>
</evidence>
<dbReference type="EMBL" id="MT144819">
    <property type="protein sequence ID" value="QJH99949.1"/>
    <property type="molecule type" value="Genomic_DNA"/>
</dbReference>
<evidence type="ECO:0000313" key="1">
    <source>
        <dbReference type="EMBL" id="QJA46770.1"/>
    </source>
</evidence>
<evidence type="ECO:0000313" key="4">
    <source>
        <dbReference type="EMBL" id="QJH99949.1"/>
    </source>
</evidence>
<dbReference type="EMBL" id="MT141571">
    <property type="protein sequence ID" value="QJA67460.1"/>
    <property type="molecule type" value="Genomic_DNA"/>
</dbReference>